<feature type="domain" description="Teneurin-like YD-shell" evidence="2">
    <location>
        <begin position="4"/>
        <end position="151"/>
    </location>
</feature>
<evidence type="ECO:0000256" key="1">
    <source>
        <dbReference type="ARBA" id="ARBA00022737"/>
    </source>
</evidence>
<dbReference type="NCBIfam" id="TIGR03696">
    <property type="entry name" value="Rhs_assc_core"/>
    <property type="match status" value="1"/>
</dbReference>
<evidence type="ECO:0000313" key="3">
    <source>
        <dbReference type="EMBL" id="SDW29506.1"/>
    </source>
</evidence>
<dbReference type="Proteomes" id="UP000198534">
    <property type="component" value="Unassembled WGS sequence"/>
</dbReference>
<sequence length="233" mass="28180">MDKYHCYYLYVWSNVTEDNNVTFETDKSGKIVANYTYGANGEVVSMARDGKTYYYQTNYRGDVTTLTDSKGVDVAIYEYDAFGNLVKETGDIVNPYRYAGYRYDEGTGFYYLQSRYYDPGMGRFLTRDTFEGEDTDPLSLNKYAYTENSPILMVDPDGKRSRKYFAKRILKKIFRWLRWSPIRWIYSLYSYSRYQRALFRCWTFMFYYIYYHPHKSKWHYRYMYVRCAVSRIK</sequence>
<reference evidence="3 4" key="1">
    <citation type="submission" date="2016-10" db="EMBL/GenBank/DDBJ databases">
        <authorList>
            <person name="de Groot N.N."/>
        </authorList>
    </citation>
    <scope>NUCLEOTIDE SEQUENCE [LARGE SCALE GENOMIC DNA]</scope>
    <source>
        <strain evidence="3 4">DSM 45610</strain>
    </source>
</reference>
<keyword evidence="1" id="KW-0677">Repeat</keyword>
<dbReference type="AlphaFoldDB" id="A0A1H2SCX7"/>
<proteinExistence type="predicted"/>
<dbReference type="PANTHER" id="PTHR32305">
    <property type="match status" value="1"/>
</dbReference>
<protein>
    <submittedName>
        <fullName evidence="3">RHS repeat-associated core domain-containing protein</fullName>
    </submittedName>
</protein>
<dbReference type="InterPro" id="IPR022385">
    <property type="entry name" value="Rhs_assc_core"/>
</dbReference>
<keyword evidence="4" id="KW-1185">Reference proteome</keyword>
<dbReference type="RefSeq" id="WP_177167868.1">
    <property type="nucleotide sequence ID" value="NZ_FNNQ01000002.1"/>
</dbReference>
<dbReference type="Pfam" id="PF25023">
    <property type="entry name" value="TEN_YD-shell"/>
    <property type="match status" value="1"/>
</dbReference>
<dbReference type="InterPro" id="IPR056823">
    <property type="entry name" value="TEN-like_YD-shell"/>
</dbReference>
<dbReference type="Gene3D" id="2.180.10.10">
    <property type="entry name" value="RHS repeat-associated core"/>
    <property type="match status" value="1"/>
</dbReference>
<dbReference type="EMBL" id="FNNQ01000002">
    <property type="protein sequence ID" value="SDW29506.1"/>
    <property type="molecule type" value="Genomic_DNA"/>
</dbReference>
<dbReference type="STRING" id="1048340.SAMN05444487_102179"/>
<evidence type="ECO:0000313" key="4">
    <source>
        <dbReference type="Proteomes" id="UP000198534"/>
    </source>
</evidence>
<gene>
    <name evidence="3" type="ORF">SAMN05444487_102179</name>
</gene>
<evidence type="ECO:0000259" key="2">
    <source>
        <dbReference type="Pfam" id="PF25023"/>
    </source>
</evidence>
<name>A0A1H2SCX7_9BACL</name>
<dbReference type="InterPro" id="IPR050708">
    <property type="entry name" value="T6SS_VgrG/RHS"/>
</dbReference>
<organism evidence="3 4">
    <name type="scientific">Marininema mesophilum</name>
    <dbReference type="NCBI Taxonomy" id="1048340"/>
    <lineage>
        <taxon>Bacteria</taxon>
        <taxon>Bacillati</taxon>
        <taxon>Bacillota</taxon>
        <taxon>Bacilli</taxon>
        <taxon>Bacillales</taxon>
        <taxon>Thermoactinomycetaceae</taxon>
        <taxon>Marininema</taxon>
    </lineage>
</organism>
<dbReference type="PANTHER" id="PTHR32305:SF17">
    <property type="entry name" value="TRNA NUCLEASE WAPA"/>
    <property type="match status" value="1"/>
</dbReference>
<accession>A0A1H2SCX7</accession>